<dbReference type="AlphaFoldDB" id="A0A8H4TQK6"/>
<feature type="region of interest" description="Disordered" evidence="1">
    <location>
        <begin position="103"/>
        <end position="155"/>
    </location>
</feature>
<evidence type="ECO:0000313" key="2">
    <source>
        <dbReference type="EMBL" id="KAF4962112.1"/>
    </source>
</evidence>
<gene>
    <name evidence="2" type="ORF">FSARC_9797</name>
</gene>
<reference evidence="2" key="1">
    <citation type="journal article" date="2020" name="BMC Genomics">
        <title>Correction to: Identification and distribution of gene clusters required for synthesis of sphingolipid metabolism inhibitors in diverse species of the filamentous fungus Fusarium.</title>
        <authorList>
            <person name="Kim H.S."/>
            <person name="Lohmar J.M."/>
            <person name="Busman M."/>
            <person name="Brown D.W."/>
            <person name="Naumann T.A."/>
            <person name="Divon H.H."/>
            <person name="Lysoe E."/>
            <person name="Uhlig S."/>
            <person name="Proctor R.H."/>
        </authorList>
    </citation>
    <scope>NUCLEOTIDE SEQUENCE</scope>
    <source>
        <strain evidence="2">NRRL 20472</strain>
    </source>
</reference>
<sequence>METGSTSAAMQLHPTAETYSPASRRLSRSSHPSHLSEATEASGPQHVDADIPVWLQNHMDAWRIPRTNLVGGTWMAEAFDYFDAGGYNFPDHLAGVRSQLRREWNKRKPTAPKATASRAKRPSDTVSNPPHVKRARNDTSLQSEGTPLVLMPPPPDPKPLGDLKGKYIIETAFDCCNDQTQRVHDQICGVFLSPGNGTSMRGSFEMGSLLFQYKALMFFGLRPLQTSSRKVWFRWRGKMVCGDFEEFRSDENWGWIKFLGDGEIEVWFDELDIQLNAKKGTSIGDARKYSAAWFWEEWHDLDDEDMDLLDRLDGDFDDSGFDDFFDI</sequence>
<accession>A0A8H4TQK6</accession>
<name>A0A8H4TQK6_9HYPO</name>
<feature type="compositionally biased region" description="Low complexity" evidence="1">
    <location>
        <begin position="20"/>
        <end position="36"/>
    </location>
</feature>
<protein>
    <submittedName>
        <fullName evidence="2">Uncharacterized protein</fullName>
    </submittedName>
</protein>
<organism evidence="2 3">
    <name type="scientific">Fusarium sarcochroum</name>
    <dbReference type="NCBI Taxonomy" id="1208366"/>
    <lineage>
        <taxon>Eukaryota</taxon>
        <taxon>Fungi</taxon>
        <taxon>Dikarya</taxon>
        <taxon>Ascomycota</taxon>
        <taxon>Pezizomycotina</taxon>
        <taxon>Sordariomycetes</taxon>
        <taxon>Hypocreomycetidae</taxon>
        <taxon>Hypocreales</taxon>
        <taxon>Nectriaceae</taxon>
        <taxon>Fusarium</taxon>
        <taxon>Fusarium lateritium species complex</taxon>
    </lineage>
</organism>
<proteinExistence type="predicted"/>
<dbReference type="Proteomes" id="UP000622797">
    <property type="component" value="Unassembled WGS sequence"/>
</dbReference>
<evidence type="ECO:0000313" key="3">
    <source>
        <dbReference type="Proteomes" id="UP000622797"/>
    </source>
</evidence>
<comment type="caution">
    <text evidence="2">The sequence shown here is derived from an EMBL/GenBank/DDBJ whole genome shotgun (WGS) entry which is preliminary data.</text>
</comment>
<feature type="region of interest" description="Disordered" evidence="1">
    <location>
        <begin position="1"/>
        <end position="44"/>
    </location>
</feature>
<keyword evidence="3" id="KW-1185">Reference proteome</keyword>
<dbReference type="EMBL" id="JABEXW010000569">
    <property type="protein sequence ID" value="KAF4962112.1"/>
    <property type="molecule type" value="Genomic_DNA"/>
</dbReference>
<evidence type="ECO:0000256" key="1">
    <source>
        <dbReference type="SAM" id="MobiDB-lite"/>
    </source>
</evidence>
<dbReference type="OrthoDB" id="4121058at2759"/>
<reference evidence="2" key="2">
    <citation type="submission" date="2020-05" db="EMBL/GenBank/DDBJ databases">
        <authorList>
            <person name="Kim H.-S."/>
            <person name="Proctor R.H."/>
            <person name="Brown D.W."/>
        </authorList>
    </citation>
    <scope>NUCLEOTIDE SEQUENCE</scope>
    <source>
        <strain evidence="2">NRRL 20472</strain>
    </source>
</reference>